<dbReference type="AlphaFoldDB" id="G9NAN3"/>
<feature type="signal peptide" evidence="1">
    <location>
        <begin position="1"/>
        <end position="21"/>
    </location>
</feature>
<dbReference type="RefSeq" id="XP_013950105.1">
    <property type="nucleotide sequence ID" value="XM_014094630.1"/>
</dbReference>
<evidence type="ECO:0000313" key="2">
    <source>
        <dbReference type="EMBL" id="EHK15894.1"/>
    </source>
</evidence>
<dbReference type="HOGENOM" id="CLU_1586708_0_0_1"/>
<dbReference type="InParanoid" id="G9NAN3"/>
<evidence type="ECO:0000256" key="1">
    <source>
        <dbReference type="SAM" id="SignalP"/>
    </source>
</evidence>
<dbReference type="GeneID" id="25796694"/>
<dbReference type="VEuPathDB" id="FungiDB:TRIVIDRAFT_65274"/>
<proteinExistence type="predicted"/>
<comment type="caution">
    <text evidence="2">The sequence shown here is derived from an EMBL/GenBank/DDBJ whole genome shotgun (WGS) entry which is preliminary data.</text>
</comment>
<keyword evidence="3" id="KW-1185">Reference proteome</keyword>
<keyword evidence="1" id="KW-0732">Signal</keyword>
<evidence type="ECO:0000313" key="3">
    <source>
        <dbReference type="Proteomes" id="UP000007115"/>
    </source>
</evidence>
<reference evidence="2 3" key="1">
    <citation type="journal article" date="2011" name="Genome Biol.">
        <title>Comparative genome sequence analysis underscores mycoparasitism as the ancestral life style of Trichoderma.</title>
        <authorList>
            <person name="Kubicek C.P."/>
            <person name="Herrera-Estrella A."/>
            <person name="Seidl-Seiboth V."/>
            <person name="Martinez D.A."/>
            <person name="Druzhinina I.S."/>
            <person name="Thon M."/>
            <person name="Zeilinger S."/>
            <person name="Casas-Flores S."/>
            <person name="Horwitz B.A."/>
            <person name="Mukherjee P.K."/>
            <person name="Mukherjee M."/>
            <person name="Kredics L."/>
            <person name="Alcaraz L.D."/>
            <person name="Aerts A."/>
            <person name="Antal Z."/>
            <person name="Atanasova L."/>
            <person name="Cervantes-Badillo M.G."/>
            <person name="Challacombe J."/>
            <person name="Chertkov O."/>
            <person name="McCluskey K."/>
            <person name="Coulpier F."/>
            <person name="Deshpande N."/>
            <person name="von Doehren H."/>
            <person name="Ebbole D.J."/>
            <person name="Esquivel-Naranjo E.U."/>
            <person name="Fekete E."/>
            <person name="Flipphi M."/>
            <person name="Glaser F."/>
            <person name="Gomez-Rodriguez E.Y."/>
            <person name="Gruber S."/>
            <person name="Han C."/>
            <person name="Henrissat B."/>
            <person name="Hermosa R."/>
            <person name="Hernandez-Onate M."/>
            <person name="Karaffa L."/>
            <person name="Kosti I."/>
            <person name="Le Crom S."/>
            <person name="Lindquist E."/>
            <person name="Lucas S."/>
            <person name="Luebeck M."/>
            <person name="Luebeck P.S."/>
            <person name="Margeot A."/>
            <person name="Metz B."/>
            <person name="Misra M."/>
            <person name="Nevalainen H."/>
            <person name="Omann M."/>
            <person name="Packer N."/>
            <person name="Perrone G."/>
            <person name="Uresti-Rivera E.E."/>
            <person name="Salamov A."/>
            <person name="Schmoll M."/>
            <person name="Seiboth B."/>
            <person name="Shapiro H."/>
            <person name="Sukno S."/>
            <person name="Tamayo-Ramos J.A."/>
            <person name="Tisch D."/>
            <person name="Wiest A."/>
            <person name="Wilkinson H.H."/>
            <person name="Zhang M."/>
            <person name="Coutinho P.M."/>
            <person name="Kenerley C.M."/>
            <person name="Monte E."/>
            <person name="Baker S.E."/>
            <person name="Grigoriev I.V."/>
        </authorList>
    </citation>
    <scope>NUCLEOTIDE SEQUENCE [LARGE SCALE GENOMIC DNA]</scope>
    <source>
        <strain evidence="3">Gv29-8 / FGSC 10586</strain>
    </source>
</reference>
<sequence length="168" mass="18768">MLARLVALRWRGRILWLVTLGIHLPRGGRVARPEKIIWTARKLGSAMKKSPFADQTKLGGQTYDFDLGPGLTAKGLPLFSSGKSMDNYRFLGAENLVLWVECEAQYCTPYEYEYVSTSANQVVDSMPSTASFVKPCYHNSALLLFVLARFPVHIDTNSRVGGFMSVIF</sequence>
<feature type="chain" id="PRO_5003524738" evidence="1">
    <location>
        <begin position="22"/>
        <end position="168"/>
    </location>
</feature>
<organism evidence="2 3">
    <name type="scientific">Hypocrea virens (strain Gv29-8 / FGSC 10586)</name>
    <name type="common">Gliocladium virens</name>
    <name type="synonym">Trichoderma virens</name>
    <dbReference type="NCBI Taxonomy" id="413071"/>
    <lineage>
        <taxon>Eukaryota</taxon>
        <taxon>Fungi</taxon>
        <taxon>Dikarya</taxon>
        <taxon>Ascomycota</taxon>
        <taxon>Pezizomycotina</taxon>
        <taxon>Sordariomycetes</taxon>
        <taxon>Hypocreomycetidae</taxon>
        <taxon>Hypocreales</taxon>
        <taxon>Hypocreaceae</taxon>
        <taxon>Trichoderma</taxon>
    </lineage>
</organism>
<accession>G9NAN3</accession>
<dbReference type="EMBL" id="ABDF02000091">
    <property type="protein sequence ID" value="EHK15894.1"/>
    <property type="molecule type" value="Genomic_DNA"/>
</dbReference>
<dbReference type="Proteomes" id="UP000007115">
    <property type="component" value="Unassembled WGS sequence"/>
</dbReference>
<gene>
    <name evidence="2" type="ORF">TRIVIDRAFT_65274</name>
</gene>
<protein>
    <submittedName>
        <fullName evidence="2">Uncharacterized protein</fullName>
    </submittedName>
</protein>
<name>G9NAN3_HYPVG</name>